<evidence type="ECO:0000313" key="4">
    <source>
        <dbReference type="Proteomes" id="UP000886653"/>
    </source>
</evidence>
<dbReference type="Gene3D" id="2.40.40.10">
    <property type="entry name" value="RlpA-like domain"/>
    <property type="match status" value="1"/>
</dbReference>
<organism evidence="3 4">
    <name type="scientific">Cronartium quercuum f. sp. fusiforme G11</name>
    <dbReference type="NCBI Taxonomy" id="708437"/>
    <lineage>
        <taxon>Eukaryota</taxon>
        <taxon>Fungi</taxon>
        <taxon>Dikarya</taxon>
        <taxon>Basidiomycota</taxon>
        <taxon>Pucciniomycotina</taxon>
        <taxon>Pucciniomycetes</taxon>
        <taxon>Pucciniales</taxon>
        <taxon>Coleosporiaceae</taxon>
        <taxon>Cronartium</taxon>
    </lineage>
</organism>
<dbReference type="CDD" id="cd22191">
    <property type="entry name" value="DPBB_RlpA_EXP_N-like"/>
    <property type="match status" value="1"/>
</dbReference>
<dbReference type="AlphaFoldDB" id="A0A9P6TAL5"/>
<name>A0A9P6TAL5_9BASI</name>
<comment type="caution">
    <text evidence="3">The sequence shown here is derived from an EMBL/GenBank/DDBJ whole genome shotgun (WGS) entry which is preliminary data.</text>
</comment>
<dbReference type="PANTHER" id="PTHR31836:SF28">
    <property type="entry name" value="SRCR DOMAIN-CONTAINING PROTEIN-RELATED"/>
    <property type="match status" value="1"/>
</dbReference>
<dbReference type="PANTHER" id="PTHR31836">
    <property type="match status" value="1"/>
</dbReference>
<feature type="compositionally biased region" description="Polar residues" evidence="2">
    <location>
        <begin position="1"/>
        <end position="12"/>
    </location>
</feature>
<evidence type="ECO:0000313" key="3">
    <source>
        <dbReference type="EMBL" id="KAG0145326.1"/>
    </source>
</evidence>
<protein>
    <recommendedName>
        <fullName evidence="5">RlpA-like protein double-psi beta-barrel domain-containing protein</fullName>
    </recommendedName>
</protein>
<dbReference type="InterPro" id="IPR036908">
    <property type="entry name" value="RlpA-like_sf"/>
</dbReference>
<accession>A0A9P6TAL5</accession>
<dbReference type="OrthoDB" id="2499275at2759"/>
<keyword evidence="1" id="KW-0732">Signal</keyword>
<keyword evidence="4" id="KW-1185">Reference proteome</keyword>
<evidence type="ECO:0000256" key="1">
    <source>
        <dbReference type="ARBA" id="ARBA00022729"/>
    </source>
</evidence>
<proteinExistence type="predicted"/>
<evidence type="ECO:0000256" key="2">
    <source>
        <dbReference type="SAM" id="MobiDB-lite"/>
    </source>
</evidence>
<feature type="region of interest" description="Disordered" evidence="2">
    <location>
        <begin position="1"/>
        <end position="32"/>
    </location>
</feature>
<dbReference type="SUPFAM" id="SSF50685">
    <property type="entry name" value="Barwin-like endoglucanases"/>
    <property type="match status" value="1"/>
</dbReference>
<reference evidence="3" key="1">
    <citation type="submission" date="2013-11" db="EMBL/GenBank/DDBJ databases">
        <title>Genome sequence of the fusiform rust pathogen reveals effectors for host alternation and coevolution with pine.</title>
        <authorList>
            <consortium name="DOE Joint Genome Institute"/>
            <person name="Smith K."/>
            <person name="Pendleton A."/>
            <person name="Kubisiak T."/>
            <person name="Anderson C."/>
            <person name="Salamov A."/>
            <person name="Aerts A."/>
            <person name="Riley R."/>
            <person name="Clum A."/>
            <person name="Lindquist E."/>
            <person name="Ence D."/>
            <person name="Campbell M."/>
            <person name="Kronenberg Z."/>
            <person name="Feau N."/>
            <person name="Dhillon B."/>
            <person name="Hamelin R."/>
            <person name="Burleigh J."/>
            <person name="Smith J."/>
            <person name="Yandell M."/>
            <person name="Nelson C."/>
            <person name="Grigoriev I."/>
            <person name="Davis J."/>
        </authorList>
    </citation>
    <scope>NUCLEOTIDE SEQUENCE</scope>
    <source>
        <strain evidence="3">G11</strain>
    </source>
</reference>
<evidence type="ECO:0008006" key="5">
    <source>
        <dbReference type="Google" id="ProtNLM"/>
    </source>
</evidence>
<dbReference type="InterPro" id="IPR051477">
    <property type="entry name" value="Expansin_CellWall"/>
</dbReference>
<gene>
    <name evidence="3" type="ORF">CROQUDRAFT_45890</name>
</gene>
<sequence length="150" mass="15968">MSWSAVDQSTLTPKLYSPTSAPPDPKATPNSYTSVYENAPTLITTTKTYQATQTAKPELHHFSGRITWYKPSVGVGACGTANSDQDHVIALNSAQYPGQCGKKIKIEGNGKQILATVMDECPTCGYGDLDLSPAVFKNIAGLEVGMLPVC</sequence>
<dbReference type="EMBL" id="MU167278">
    <property type="protein sequence ID" value="KAG0145326.1"/>
    <property type="molecule type" value="Genomic_DNA"/>
</dbReference>
<dbReference type="Proteomes" id="UP000886653">
    <property type="component" value="Unassembled WGS sequence"/>
</dbReference>